<organism evidence="1 2">
    <name type="scientific">Bursaphelenchus xylophilus</name>
    <name type="common">Pinewood nematode worm</name>
    <name type="synonym">Aphelenchoides xylophilus</name>
    <dbReference type="NCBI Taxonomy" id="6326"/>
    <lineage>
        <taxon>Eukaryota</taxon>
        <taxon>Metazoa</taxon>
        <taxon>Ecdysozoa</taxon>
        <taxon>Nematoda</taxon>
        <taxon>Chromadorea</taxon>
        <taxon>Rhabditida</taxon>
        <taxon>Tylenchina</taxon>
        <taxon>Tylenchomorpha</taxon>
        <taxon>Aphelenchoidea</taxon>
        <taxon>Aphelenchoididae</taxon>
        <taxon>Bursaphelenchus</taxon>
    </lineage>
</organism>
<dbReference type="AlphaFoldDB" id="A0A1I7RZ03"/>
<evidence type="ECO:0000313" key="2">
    <source>
        <dbReference type="WBParaSite" id="BXY_0597100.1"/>
    </source>
</evidence>
<name>A0A1I7RZ03_BURXY</name>
<accession>A0A1I7RZ03</accession>
<dbReference type="WBParaSite" id="BXY_0597100.1">
    <property type="protein sequence ID" value="BXY_0597100.1"/>
    <property type="gene ID" value="BXY_0597100"/>
</dbReference>
<evidence type="ECO:0000313" key="1">
    <source>
        <dbReference type="Proteomes" id="UP000095284"/>
    </source>
</evidence>
<protein>
    <submittedName>
        <fullName evidence="2">UmuC domain-containing protein</fullName>
    </submittedName>
</protein>
<proteinExistence type="predicted"/>
<dbReference type="Proteomes" id="UP000095284">
    <property type="component" value="Unplaced"/>
</dbReference>
<reference evidence="2" key="1">
    <citation type="submission" date="2016-11" db="UniProtKB">
        <authorList>
            <consortium name="WormBaseParasite"/>
        </authorList>
    </citation>
    <scope>IDENTIFICATION</scope>
</reference>
<sequence>MAIRLYGDALYTFSSHYQKLMVEEISTTSREDVTPRMDYFYKNFVLNKKLKRPMLQESYKFNTAIFCVNEVVFGTSLREIGAIPLSLVSKIGFLPFYIENVFIDSSATKKEAVAAIRFGHDARGLIISPAAKPLIFTQVLNALSSNLGHLECSVQVFDYFGVDKLRLKSLKLLWPARIGGIFALMDASVSEIDLSEFGDLALNELFFHIHEYKSNRSVKVVRIKLESDTGIWTIRNLMMNLNWMFPNLEELKVIVSDERFVVEMRSFNFADFFLHRYISSDLALEFQLKFELNFNFEHSTVSSRTELAFPEDVDRICNDLLSIVSKLDNIISSKLIKNGDFRKYEIIQKHPSKNITTTSHVGFILPLTLRTTQNTIFQMSS</sequence>